<feature type="domain" description="SCP2" evidence="1">
    <location>
        <begin position="20"/>
        <end position="120"/>
    </location>
</feature>
<proteinExistence type="predicted"/>
<evidence type="ECO:0000313" key="3">
    <source>
        <dbReference type="RefSeq" id="XP_033461517.1"/>
    </source>
</evidence>
<dbReference type="AlphaFoldDB" id="A0A6J3M8V9"/>
<evidence type="ECO:0000313" key="2">
    <source>
        <dbReference type="Proteomes" id="UP000504637"/>
    </source>
</evidence>
<dbReference type="Proteomes" id="UP000504637">
    <property type="component" value="Unplaced"/>
</dbReference>
<dbReference type="SUPFAM" id="SSF55718">
    <property type="entry name" value="SCP-like"/>
    <property type="match status" value="1"/>
</dbReference>
<dbReference type="Gene3D" id="3.30.1050.10">
    <property type="entry name" value="SCP2 sterol-binding domain"/>
    <property type="match status" value="1"/>
</dbReference>
<reference evidence="3" key="2">
    <citation type="submission" date="2020-04" db="EMBL/GenBank/DDBJ databases">
        <authorList>
            <consortium name="NCBI Genome Project"/>
        </authorList>
    </citation>
    <scope>NUCLEOTIDE SEQUENCE</scope>
    <source>
        <strain evidence="3">CBS 342.82</strain>
    </source>
</reference>
<dbReference type="FunFam" id="3.30.1050.10:FF:000001">
    <property type="entry name" value="Putative Non-specific lipid-transfer protein"/>
    <property type="match status" value="1"/>
</dbReference>
<dbReference type="InterPro" id="IPR003033">
    <property type="entry name" value="SCP2_sterol-bd_dom"/>
</dbReference>
<organism evidence="3">
    <name type="scientific">Dissoconium aciculare CBS 342.82</name>
    <dbReference type="NCBI Taxonomy" id="1314786"/>
    <lineage>
        <taxon>Eukaryota</taxon>
        <taxon>Fungi</taxon>
        <taxon>Dikarya</taxon>
        <taxon>Ascomycota</taxon>
        <taxon>Pezizomycotina</taxon>
        <taxon>Dothideomycetes</taxon>
        <taxon>Dothideomycetidae</taxon>
        <taxon>Mycosphaerellales</taxon>
        <taxon>Dissoconiaceae</taxon>
        <taxon>Dissoconium</taxon>
    </lineage>
</organism>
<dbReference type="PANTHER" id="PTHR10094">
    <property type="entry name" value="STEROL CARRIER PROTEIN 2 SCP-2 FAMILY PROTEIN"/>
    <property type="match status" value="1"/>
</dbReference>
<evidence type="ECO:0000259" key="1">
    <source>
        <dbReference type="Pfam" id="PF02036"/>
    </source>
</evidence>
<keyword evidence="2" id="KW-1185">Reference proteome</keyword>
<reference evidence="3" key="1">
    <citation type="submission" date="2020-01" db="EMBL/GenBank/DDBJ databases">
        <authorList>
            <consortium name="DOE Joint Genome Institute"/>
            <person name="Haridas S."/>
            <person name="Albert R."/>
            <person name="Binder M."/>
            <person name="Bloem J."/>
            <person name="Labutti K."/>
            <person name="Salamov A."/>
            <person name="Andreopoulos B."/>
            <person name="Baker S.E."/>
            <person name="Barry K."/>
            <person name="Bills G."/>
            <person name="Bluhm B.H."/>
            <person name="Cannon C."/>
            <person name="Castanera R."/>
            <person name="Culley D.E."/>
            <person name="Daum C."/>
            <person name="Ezra D."/>
            <person name="Gonzalez J.B."/>
            <person name="Henrissat B."/>
            <person name="Kuo A."/>
            <person name="Liang C."/>
            <person name="Lipzen A."/>
            <person name="Lutzoni F."/>
            <person name="Magnuson J."/>
            <person name="Mondo S."/>
            <person name="Nolan M."/>
            <person name="Ohm R."/>
            <person name="Pangilinan J."/>
            <person name="Park H.-J."/>
            <person name="Ramirez L."/>
            <person name="Alfaro M."/>
            <person name="Sun H."/>
            <person name="Tritt A."/>
            <person name="Yoshinaga Y."/>
            <person name="Zwiers L.-H."/>
            <person name="Turgeon B.G."/>
            <person name="Goodwin S.B."/>
            <person name="Spatafora J.W."/>
            <person name="Crous P.W."/>
            <person name="Grigoriev I.V."/>
        </authorList>
    </citation>
    <scope>NUCLEOTIDE SEQUENCE</scope>
    <source>
        <strain evidence="3">CBS 342.82</strain>
    </source>
</reference>
<reference evidence="3" key="3">
    <citation type="submission" date="2025-08" db="UniProtKB">
        <authorList>
            <consortium name="RefSeq"/>
        </authorList>
    </citation>
    <scope>IDENTIFICATION</scope>
    <source>
        <strain evidence="3">CBS 342.82</strain>
    </source>
</reference>
<sequence>MSLKDDAFPSSAAFDAIASALQSDADRKDAIKKGGAIFAFNLKNTAGKEQAWYIDLKETGTLGKGAAPAGKKAGVTLNLTDATFSDLVAGKANAQKLFMSGKLKVKGDVMKATKLDPILKKAQSKAKL</sequence>
<accession>A0A6J3M8V9</accession>
<dbReference type="PANTHER" id="PTHR10094:SF25">
    <property type="entry name" value="SCP2 STEROL-BINDING DOMAIN-CONTAINING PROTEIN 1"/>
    <property type="match status" value="1"/>
</dbReference>
<dbReference type="OrthoDB" id="10265837at2759"/>
<name>A0A6J3M8V9_9PEZI</name>
<dbReference type="GeneID" id="54362315"/>
<gene>
    <name evidence="3" type="ORF">K489DRAFT_378900</name>
</gene>
<dbReference type="Pfam" id="PF02036">
    <property type="entry name" value="SCP2"/>
    <property type="match status" value="1"/>
</dbReference>
<dbReference type="GO" id="GO:0005829">
    <property type="term" value="C:cytosol"/>
    <property type="evidence" value="ECO:0007669"/>
    <property type="project" value="TreeGrafter"/>
</dbReference>
<dbReference type="InterPro" id="IPR036527">
    <property type="entry name" value="SCP2_sterol-bd_dom_sf"/>
</dbReference>
<dbReference type="RefSeq" id="XP_033461517.1">
    <property type="nucleotide sequence ID" value="XM_033604515.1"/>
</dbReference>
<protein>
    <submittedName>
        <fullName evidence="3">Sterol-binding-like protein</fullName>
    </submittedName>
</protein>